<dbReference type="NCBIfam" id="TIGR01311">
    <property type="entry name" value="glycerol_kin"/>
    <property type="match status" value="1"/>
</dbReference>
<feature type="binding site" evidence="9">
    <location>
        <position position="309"/>
    </location>
    <ligand>
        <name>ATP</name>
        <dbReference type="ChEBI" id="CHEBI:30616"/>
    </ligand>
</feature>
<accession>A0AAP9ESW3</accession>
<evidence type="ECO:0000256" key="6">
    <source>
        <dbReference type="ARBA" id="ARBA00022798"/>
    </source>
</evidence>
<feature type="binding site" evidence="9">
    <location>
        <position position="414"/>
    </location>
    <ligand>
        <name>ADP</name>
        <dbReference type="ChEBI" id="CHEBI:456216"/>
    </ligand>
</feature>
<dbReference type="FunFam" id="3.30.420.40:FF:000007">
    <property type="entry name" value="Glycerol kinase"/>
    <property type="match status" value="1"/>
</dbReference>
<dbReference type="InterPro" id="IPR018485">
    <property type="entry name" value="FGGY_C"/>
</dbReference>
<organism evidence="13 14">
    <name type="scientific">Gluconobacter thailandicus</name>
    <dbReference type="NCBI Taxonomy" id="257438"/>
    <lineage>
        <taxon>Bacteria</taxon>
        <taxon>Pseudomonadati</taxon>
        <taxon>Pseudomonadota</taxon>
        <taxon>Alphaproteobacteria</taxon>
        <taxon>Acetobacterales</taxon>
        <taxon>Acetobacteraceae</taxon>
        <taxon>Gluconobacter</taxon>
    </lineage>
</organism>
<comment type="pathway">
    <text evidence="1 9">Polyol metabolism; glycerol degradation via glycerol kinase pathway; sn-glycerol 3-phosphate from glycerol: step 1/1.</text>
</comment>
<keyword evidence="5 9" id="KW-0418">Kinase</keyword>
<feature type="binding site" evidence="9">
    <location>
        <position position="309"/>
    </location>
    <ligand>
        <name>ADP</name>
        <dbReference type="ChEBI" id="CHEBI:456216"/>
    </ligand>
</feature>
<sequence>MTQKDCILAIDQGTTSTRSIVFDRNAKALSISRSEFPQHYPELGWVEHDVEDIWEDVLETAQEAVSLAGGIGRIAAIGITNQRETVVIWDRKTGKPIHNALVWQDRRTANECNRLREQGAEEIIRDKTGLLLDPYFSASKIAWTLDHVPGARERAEAGELAAGTIDSFLLWRLTGGKKHATDITNACRTSLFNIHTLQWDDELLSLFNVPRALLPEVQDNSGEFGRTDPELFGESVIIGGMAGDQHAALIGQACFEEGMAKATYGTGCFMLLNTGEKPIQSNNRLLTTIGYRIGDKTTYALEGSIFVAGAGIKWLRDGLHLITHASQTDDMATRIPDSHGVYMVPAFVGLGAPHWDPEARGMICGLTLGSTQAHIARAMLESVAYQTYDLVHAMRQDGAMRAKTLRIDGGMAANDWFAQFLASMLKADVERPVNVETTAIGAAFLAGLHVGLWKDLDEVAATWEQERLFSPKMDPAQRRIMIDGWHDAVQRTLTPHAASAVAARSPAQKVSTVQAA</sequence>
<evidence type="ECO:0000256" key="4">
    <source>
        <dbReference type="ARBA" id="ARBA00022741"/>
    </source>
</evidence>
<feature type="binding site" evidence="9">
    <location>
        <position position="15"/>
    </location>
    <ligand>
        <name>ATP</name>
        <dbReference type="ChEBI" id="CHEBI:30616"/>
    </ligand>
</feature>
<keyword evidence="4 9" id="KW-0547">Nucleotide-binding</keyword>
<dbReference type="GO" id="GO:0005829">
    <property type="term" value="C:cytosol"/>
    <property type="evidence" value="ECO:0007669"/>
    <property type="project" value="TreeGrafter"/>
</dbReference>
<dbReference type="NCBIfam" id="NF000756">
    <property type="entry name" value="PRK00047.1"/>
    <property type="match status" value="1"/>
</dbReference>
<dbReference type="GO" id="GO:0006072">
    <property type="term" value="P:glycerol-3-phosphate metabolic process"/>
    <property type="evidence" value="ECO:0007669"/>
    <property type="project" value="InterPro"/>
</dbReference>
<feature type="binding site" evidence="9">
    <location>
        <position position="14"/>
    </location>
    <ligand>
        <name>sn-glycerol 3-phosphate</name>
        <dbReference type="ChEBI" id="CHEBI:57597"/>
    </ligand>
</feature>
<feature type="binding site" evidence="9">
    <location>
        <position position="83"/>
    </location>
    <ligand>
        <name>glycerol</name>
        <dbReference type="ChEBI" id="CHEBI:17754"/>
    </ligand>
</feature>
<feature type="binding site" evidence="9">
    <location>
        <position position="135"/>
    </location>
    <ligand>
        <name>sn-glycerol 3-phosphate</name>
        <dbReference type="ChEBI" id="CHEBI:57597"/>
    </ligand>
</feature>
<protein>
    <recommendedName>
        <fullName evidence="9">Glycerol kinase</fullName>
        <ecNumber evidence="9">2.7.1.30</ecNumber>
    </recommendedName>
    <alternativeName>
        <fullName evidence="9">ATP:glycerol 3-phosphotransferase</fullName>
    </alternativeName>
    <alternativeName>
        <fullName evidence="9">Glycerokinase</fullName>
        <shortName evidence="9">GK</shortName>
    </alternativeName>
</protein>
<feature type="binding site" evidence="9">
    <location>
        <position position="135"/>
    </location>
    <ligand>
        <name>glycerol</name>
        <dbReference type="ChEBI" id="CHEBI:17754"/>
    </ligand>
</feature>
<dbReference type="CDD" id="cd07786">
    <property type="entry name" value="FGGY_EcGK_like"/>
    <property type="match status" value="1"/>
</dbReference>
<comment type="caution">
    <text evidence="9">Lacks conserved residue(s) required for the propagation of feature annotation.</text>
</comment>
<keyword evidence="7 9" id="KW-0067">ATP-binding</keyword>
<feature type="binding site" evidence="9">
    <location>
        <position position="18"/>
    </location>
    <ligand>
        <name>ADP</name>
        <dbReference type="ChEBI" id="CHEBI:456216"/>
    </ligand>
</feature>
<proteinExistence type="inferred from homology"/>
<feature type="binding site" evidence="9">
    <location>
        <position position="410"/>
    </location>
    <ligand>
        <name>ATP</name>
        <dbReference type="ChEBI" id="CHEBI:30616"/>
    </ligand>
</feature>
<dbReference type="PROSITE" id="PS00445">
    <property type="entry name" value="FGGY_KINASES_2"/>
    <property type="match status" value="1"/>
</dbReference>
<dbReference type="Pfam" id="PF02782">
    <property type="entry name" value="FGGY_C"/>
    <property type="match status" value="1"/>
</dbReference>
<evidence type="ECO:0000256" key="2">
    <source>
        <dbReference type="ARBA" id="ARBA00009156"/>
    </source>
</evidence>
<dbReference type="InterPro" id="IPR018483">
    <property type="entry name" value="Carb_kinase_FGGY_CS"/>
</dbReference>
<evidence type="ECO:0000259" key="11">
    <source>
        <dbReference type="Pfam" id="PF00370"/>
    </source>
</evidence>
<feature type="binding site" evidence="9">
    <location>
        <position position="16"/>
    </location>
    <ligand>
        <name>ATP</name>
        <dbReference type="ChEBI" id="CHEBI:30616"/>
    </ligand>
</feature>
<feature type="binding site" evidence="9">
    <location>
        <position position="84"/>
    </location>
    <ligand>
        <name>glycerol</name>
        <dbReference type="ChEBI" id="CHEBI:17754"/>
    </ligand>
</feature>
<dbReference type="KEGG" id="gti:FXF46_11000"/>
<evidence type="ECO:0000256" key="10">
    <source>
        <dbReference type="RuleBase" id="RU003733"/>
    </source>
</evidence>
<dbReference type="Pfam" id="PF00370">
    <property type="entry name" value="FGGY_N"/>
    <property type="match status" value="1"/>
</dbReference>
<dbReference type="EC" id="2.7.1.30" evidence="9"/>
<dbReference type="PANTHER" id="PTHR10196:SF78">
    <property type="entry name" value="GLYCEROL KINASE"/>
    <property type="match status" value="1"/>
</dbReference>
<comment type="catalytic activity">
    <reaction evidence="8 9">
        <text>glycerol + ATP = sn-glycerol 3-phosphate + ADP + H(+)</text>
        <dbReference type="Rhea" id="RHEA:21644"/>
        <dbReference type="ChEBI" id="CHEBI:15378"/>
        <dbReference type="ChEBI" id="CHEBI:17754"/>
        <dbReference type="ChEBI" id="CHEBI:30616"/>
        <dbReference type="ChEBI" id="CHEBI:57597"/>
        <dbReference type="ChEBI" id="CHEBI:456216"/>
        <dbReference type="EC" id="2.7.1.30"/>
    </reaction>
</comment>
<feature type="binding site" evidence="9">
    <location>
        <position position="244"/>
    </location>
    <ligand>
        <name>glycerol</name>
        <dbReference type="ChEBI" id="CHEBI:17754"/>
    </ligand>
</feature>
<comment type="similarity">
    <text evidence="2 9 10">Belongs to the FGGY kinase family.</text>
</comment>
<evidence type="ECO:0000259" key="12">
    <source>
        <dbReference type="Pfam" id="PF02782"/>
    </source>
</evidence>
<feature type="binding site" evidence="9">
    <location>
        <position position="14"/>
    </location>
    <ligand>
        <name>ADP</name>
        <dbReference type="ChEBI" id="CHEBI:456216"/>
    </ligand>
</feature>
<dbReference type="AlphaFoldDB" id="A0AAP9ESW3"/>
<dbReference type="SUPFAM" id="SSF53067">
    <property type="entry name" value="Actin-like ATPase domain"/>
    <property type="match status" value="2"/>
</dbReference>
<keyword evidence="6 9" id="KW-0319">Glycerol metabolism</keyword>
<evidence type="ECO:0000256" key="9">
    <source>
        <dbReference type="HAMAP-Rule" id="MF_00186"/>
    </source>
</evidence>
<evidence type="ECO:0000256" key="5">
    <source>
        <dbReference type="ARBA" id="ARBA00022777"/>
    </source>
</evidence>
<keyword evidence="3 9" id="KW-0808">Transferase</keyword>
<dbReference type="RefSeq" id="WP_148620553.1">
    <property type="nucleotide sequence ID" value="NZ_CP043043.1"/>
</dbReference>
<feature type="domain" description="Carbohydrate kinase FGGY N-terminal" evidence="11">
    <location>
        <begin position="7"/>
        <end position="251"/>
    </location>
</feature>
<feature type="binding site" evidence="9">
    <location>
        <position position="410"/>
    </location>
    <ligand>
        <name>ADP</name>
        <dbReference type="ChEBI" id="CHEBI:456216"/>
    </ligand>
</feature>
<feature type="binding site" evidence="9">
    <location>
        <position position="245"/>
    </location>
    <ligand>
        <name>glycerol</name>
        <dbReference type="ChEBI" id="CHEBI:17754"/>
    </ligand>
</feature>
<dbReference type="PIRSF" id="PIRSF000538">
    <property type="entry name" value="GlpK"/>
    <property type="match status" value="1"/>
</dbReference>
<comment type="activity regulation">
    <text evidence="9">Inhibited by fructose 1,6-bisphosphate (FBP).</text>
</comment>
<dbReference type="InterPro" id="IPR018484">
    <property type="entry name" value="FGGY_N"/>
</dbReference>
<evidence type="ECO:0000256" key="8">
    <source>
        <dbReference type="ARBA" id="ARBA00052101"/>
    </source>
</evidence>
<dbReference type="GO" id="GO:0019563">
    <property type="term" value="P:glycerol catabolic process"/>
    <property type="evidence" value="ECO:0007669"/>
    <property type="project" value="UniProtKB-UniRule"/>
</dbReference>
<gene>
    <name evidence="9 13" type="primary">glpK</name>
    <name evidence="13" type="ORF">FXF46_11000</name>
</gene>
<feature type="binding site" evidence="9">
    <location>
        <position position="83"/>
    </location>
    <ligand>
        <name>sn-glycerol 3-phosphate</name>
        <dbReference type="ChEBI" id="CHEBI:57597"/>
    </ligand>
</feature>
<feature type="binding site" evidence="9">
    <location>
        <position position="84"/>
    </location>
    <ligand>
        <name>sn-glycerol 3-phosphate</name>
        <dbReference type="ChEBI" id="CHEBI:57597"/>
    </ligand>
</feature>
<dbReference type="FunFam" id="3.30.420.40:FF:000008">
    <property type="entry name" value="Glycerol kinase"/>
    <property type="match status" value="1"/>
</dbReference>
<evidence type="ECO:0000313" key="13">
    <source>
        <dbReference type="EMBL" id="QEH96773.1"/>
    </source>
</evidence>
<dbReference type="InterPro" id="IPR000577">
    <property type="entry name" value="Carb_kinase_FGGY"/>
</dbReference>
<dbReference type="GO" id="GO:0004370">
    <property type="term" value="F:glycerol kinase activity"/>
    <property type="evidence" value="ECO:0007669"/>
    <property type="project" value="UniProtKB-UniRule"/>
</dbReference>
<evidence type="ECO:0000256" key="1">
    <source>
        <dbReference type="ARBA" id="ARBA00005190"/>
    </source>
</evidence>
<dbReference type="InterPro" id="IPR043129">
    <property type="entry name" value="ATPase_NBD"/>
</dbReference>
<dbReference type="Proteomes" id="UP000323560">
    <property type="component" value="Chromosome"/>
</dbReference>
<dbReference type="Gene3D" id="3.30.420.40">
    <property type="match status" value="2"/>
</dbReference>
<dbReference type="PANTHER" id="PTHR10196">
    <property type="entry name" value="SUGAR KINASE"/>
    <property type="match status" value="1"/>
</dbReference>
<feature type="binding site" evidence="9">
    <location>
        <position position="244"/>
    </location>
    <ligand>
        <name>sn-glycerol 3-phosphate</name>
        <dbReference type="ChEBI" id="CHEBI:57597"/>
    </ligand>
</feature>
<dbReference type="GO" id="GO:0005524">
    <property type="term" value="F:ATP binding"/>
    <property type="evidence" value="ECO:0007669"/>
    <property type="project" value="UniProtKB-UniRule"/>
</dbReference>
<dbReference type="HAMAP" id="MF_00186">
    <property type="entry name" value="Glycerol_kin"/>
    <property type="match status" value="1"/>
</dbReference>
<feature type="binding site" evidence="9">
    <location>
        <position position="14"/>
    </location>
    <ligand>
        <name>ATP</name>
        <dbReference type="ChEBI" id="CHEBI:30616"/>
    </ligand>
</feature>
<name>A0AAP9ESW3_GLUTH</name>
<dbReference type="InterPro" id="IPR005999">
    <property type="entry name" value="Glycerol_kin"/>
</dbReference>
<evidence type="ECO:0000313" key="14">
    <source>
        <dbReference type="Proteomes" id="UP000323560"/>
    </source>
</evidence>
<evidence type="ECO:0000256" key="3">
    <source>
        <dbReference type="ARBA" id="ARBA00022679"/>
    </source>
</evidence>
<reference evidence="13 14" key="1">
    <citation type="submission" date="2019-08" db="EMBL/GenBank/DDBJ databases">
        <title>Gluconobacter frateurii HD924 genome.</title>
        <authorList>
            <person name="Liu Y."/>
            <person name="Zhang P."/>
        </authorList>
    </citation>
    <scope>NUCLEOTIDE SEQUENCE [LARGE SCALE GENOMIC DNA]</scope>
    <source>
        <strain evidence="13 14">HD924</strain>
    </source>
</reference>
<feature type="binding site" evidence="9">
    <location>
        <position position="266"/>
    </location>
    <ligand>
        <name>ATP</name>
        <dbReference type="ChEBI" id="CHEBI:30616"/>
    </ligand>
</feature>
<feature type="binding site" evidence="9">
    <location>
        <position position="266"/>
    </location>
    <ligand>
        <name>ADP</name>
        <dbReference type="ChEBI" id="CHEBI:456216"/>
    </ligand>
</feature>
<feature type="domain" description="Carbohydrate kinase FGGY C-terminal" evidence="12">
    <location>
        <begin position="261"/>
        <end position="447"/>
    </location>
</feature>
<dbReference type="EMBL" id="CP043043">
    <property type="protein sequence ID" value="QEH96773.1"/>
    <property type="molecule type" value="Genomic_DNA"/>
</dbReference>
<evidence type="ECO:0000256" key="7">
    <source>
        <dbReference type="ARBA" id="ARBA00022840"/>
    </source>
</evidence>
<comment type="function">
    <text evidence="9">Key enzyme in the regulation of glycerol uptake and metabolism. Catalyzes the phosphorylation of glycerol to yield sn-glycerol 3-phosphate.</text>
</comment>